<reference evidence="2" key="2">
    <citation type="submission" date="2020-09" db="EMBL/GenBank/DDBJ databases">
        <authorList>
            <person name="Sun Q."/>
            <person name="Zhou Y."/>
        </authorList>
    </citation>
    <scope>NUCLEOTIDE SEQUENCE</scope>
    <source>
        <strain evidence="2">CGMCC 1.12785</strain>
    </source>
</reference>
<proteinExistence type="predicted"/>
<feature type="region of interest" description="Disordered" evidence="1">
    <location>
        <begin position="1"/>
        <end position="88"/>
    </location>
</feature>
<gene>
    <name evidence="2" type="ORF">GCM10011333_03210</name>
</gene>
<reference evidence="2" key="1">
    <citation type="journal article" date="2014" name="Int. J. Syst. Evol. Microbiol.">
        <title>Complete genome sequence of Corynebacterium casei LMG S-19264T (=DSM 44701T), isolated from a smear-ripened cheese.</title>
        <authorList>
            <consortium name="US DOE Joint Genome Institute (JGI-PGF)"/>
            <person name="Walter F."/>
            <person name="Albersmeier A."/>
            <person name="Kalinowski J."/>
            <person name="Ruckert C."/>
        </authorList>
    </citation>
    <scope>NUCLEOTIDE SEQUENCE</scope>
    <source>
        <strain evidence="2">CGMCC 1.12785</strain>
    </source>
</reference>
<evidence type="ECO:0000256" key="1">
    <source>
        <dbReference type="SAM" id="MobiDB-lite"/>
    </source>
</evidence>
<dbReference type="Proteomes" id="UP000616114">
    <property type="component" value="Unassembled WGS sequence"/>
</dbReference>
<organism evidence="2 3">
    <name type="scientific">Sediminivirga luteola</name>
    <dbReference type="NCBI Taxonomy" id="1774748"/>
    <lineage>
        <taxon>Bacteria</taxon>
        <taxon>Bacillati</taxon>
        <taxon>Actinomycetota</taxon>
        <taxon>Actinomycetes</taxon>
        <taxon>Micrococcales</taxon>
        <taxon>Brevibacteriaceae</taxon>
        <taxon>Sediminivirga</taxon>
    </lineage>
</organism>
<dbReference type="AlphaFoldDB" id="A0A8J2TVE1"/>
<feature type="compositionally biased region" description="Basic and acidic residues" evidence="1">
    <location>
        <begin position="42"/>
        <end position="58"/>
    </location>
</feature>
<dbReference type="EMBL" id="BMFY01000001">
    <property type="protein sequence ID" value="GGA03803.1"/>
    <property type="molecule type" value="Genomic_DNA"/>
</dbReference>
<keyword evidence="3" id="KW-1185">Reference proteome</keyword>
<protein>
    <submittedName>
        <fullName evidence="2">Uncharacterized protein</fullName>
    </submittedName>
</protein>
<name>A0A8J2TVE1_9MICO</name>
<accession>A0A8J2TVE1</accession>
<sequence length="88" mass="9404">MPGTPMRADAVTGTPEPDPAHRSEPESAGQEAAGTGNSVGSHDPEAARAAARAREAYRRLLANRSQDAGDGEDDGDDERIMRERPPHW</sequence>
<feature type="compositionally biased region" description="Basic and acidic residues" evidence="1">
    <location>
        <begin position="78"/>
        <end position="88"/>
    </location>
</feature>
<evidence type="ECO:0000313" key="3">
    <source>
        <dbReference type="Proteomes" id="UP000616114"/>
    </source>
</evidence>
<evidence type="ECO:0000313" key="2">
    <source>
        <dbReference type="EMBL" id="GGA03803.1"/>
    </source>
</evidence>
<comment type="caution">
    <text evidence="2">The sequence shown here is derived from an EMBL/GenBank/DDBJ whole genome shotgun (WGS) entry which is preliminary data.</text>
</comment>